<evidence type="ECO:0000259" key="1">
    <source>
        <dbReference type="Pfam" id="PF01814"/>
    </source>
</evidence>
<name>A0A0R1SQV0_9LACO</name>
<dbReference type="EMBL" id="AZFA01000005">
    <property type="protein sequence ID" value="KRL67515.1"/>
    <property type="molecule type" value="Genomic_DNA"/>
</dbReference>
<dbReference type="GO" id="GO:0005886">
    <property type="term" value="C:plasma membrane"/>
    <property type="evidence" value="ECO:0007669"/>
    <property type="project" value="TreeGrafter"/>
</dbReference>
<dbReference type="InterPro" id="IPR007380">
    <property type="entry name" value="DUF438"/>
</dbReference>
<dbReference type="PANTHER" id="PTHR39966:SF3">
    <property type="entry name" value="DUF438 DOMAIN-CONTAINING PROTEIN"/>
    <property type="match status" value="1"/>
</dbReference>
<dbReference type="Pfam" id="PF01814">
    <property type="entry name" value="Hemerythrin"/>
    <property type="match status" value="1"/>
</dbReference>
<keyword evidence="4" id="KW-1185">Reference proteome</keyword>
<evidence type="ECO:0000259" key="2">
    <source>
        <dbReference type="Pfam" id="PF04282"/>
    </source>
</evidence>
<organism evidence="3 4">
    <name type="scientific">Companilactobacillus versmoldensis DSM 14857 = KCTC 3814</name>
    <dbReference type="NCBI Taxonomy" id="1423815"/>
    <lineage>
        <taxon>Bacteria</taxon>
        <taxon>Bacillati</taxon>
        <taxon>Bacillota</taxon>
        <taxon>Bacilli</taxon>
        <taxon>Lactobacillales</taxon>
        <taxon>Lactobacillaceae</taxon>
        <taxon>Companilactobacillus</taxon>
    </lineage>
</organism>
<dbReference type="AlphaFoldDB" id="A0A0R1SQV0"/>
<dbReference type="STRING" id="1423815.FC27_GL001831"/>
<evidence type="ECO:0000313" key="3">
    <source>
        <dbReference type="EMBL" id="KRL67515.1"/>
    </source>
</evidence>
<dbReference type="PANTHER" id="PTHR39966">
    <property type="entry name" value="BLL2471 PROTEIN-RELATED"/>
    <property type="match status" value="1"/>
</dbReference>
<dbReference type="eggNOG" id="COG2461">
    <property type="taxonomic scope" value="Bacteria"/>
</dbReference>
<sequence>MTNKTLTSVQRQKKIVEILNFLHEGGDFDKAKKMFDESFSSVDVSEITSAERELISSGLNPMEIQNLCNVHAAVFKGSITGNESTPAFEKPGHPVATMKLENLVMSSLINDELLPCLKKWQQNGKNEEYLERMQKALKDLMTIDKHYSRKENNIFPLMDKYGITAPPKVMWGVDDEIRGWIKDAYKMVTSDPVPDKYKVEAAIEKACKEVLEMIFKEEEIMIPMLDEVATPEDWYMAEQDEKDIGYTLIAQPLPWKPTDKELAEGKKKKNPKIADELNKMAQGLADADGLEAKDHHREKKQIPIVDVTPSLQPKEKPAPKPAKEHMSMHEKIRQRSEHKLDPVKTGLELPSDEINVRFETGRLNLDELTALFNILPVDLTFVDATDHVKWFSNSPNRVFPRTKVVIGRAVVNCHPPKSVDKVLEILKEFHEGTSDSNEFWINLHGKTFVYIRYYALRDEDGHYLGCLEVSQDVTHIRALDGEKRLLEQKTKAKEAPETEK</sequence>
<proteinExistence type="predicted"/>
<dbReference type="SUPFAM" id="SSF55785">
    <property type="entry name" value="PYP-like sensor domain (PAS domain)"/>
    <property type="match status" value="1"/>
</dbReference>
<dbReference type="Pfam" id="PF04282">
    <property type="entry name" value="DUF438"/>
    <property type="match status" value="1"/>
</dbReference>
<dbReference type="Gene3D" id="3.30.450.20">
    <property type="entry name" value="PAS domain"/>
    <property type="match status" value="1"/>
</dbReference>
<gene>
    <name evidence="3" type="ORF">FC27_GL001831</name>
</gene>
<feature type="domain" description="DUF438" evidence="2">
    <location>
        <begin position="16"/>
        <end position="80"/>
    </location>
</feature>
<comment type="caution">
    <text evidence="3">The sequence shown here is derived from an EMBL/GenBank/DDBJ whole genome shotgun (WGS) entry which is preliminary data.</text>
</comment>
<dbReference type="InterPro" id="IPR012312">
    <property type="entry name" value="Hemerythrin-like"/>
</dbReference>
<protein>
    <submittedName>
        <fullName evidence="3">Uncharacterized protein</fullName>
    </submittedName>
</protein>
<accession>A0A0R1SQV0</accession>
<feature type="domain" description="Hemerythrin-like" evidence="1">
    <location>
        <begin position="94"/>
        <end position="225"/>
    </location>
</feature>
<dbReference type="PATRIC" id="fig|1423815.3.peg.1874"/>
<dbReference type="Proteomes" id="UP000051647">
    <property type="component" value="Unassembled WGS sequence"/>
</dbReference>
<evidence type="ECO:0000313" key="4">
    <source>
        <dbReference type="Proteomes" id="UP000051647"/>
    </source>
</evidence>
<dbReference type="OrthoDB" id="9769774at2"/>
<dbReference type="Pfam" id="PF13596">
    <property type="entry name" value="PAS_10"/>
    <property type="match status" value="1"/>
</dbReference>
<reference evidence="3 4" key="1">
    <citation type="journal article" date="2015" name="Genome Announc.">
        <title>Expanding the biotechnology potential of lactobacilli through comparative genomics of 213 strains and associated genera.</title>
        <authorList>
            <person name="Sun Z."/>
            <person name="Harris H.M."/>
            <person name="McCann A."/>
            <person name="Guo C."/>
            <person name="Argimon S."/>
            <person name="Zhang W."/>
            <person name="Yang X."/>
            <person name="Jeffery I.B."/>
            <person name="Cooney J.C."/>
            <person name="Kagawa T.F."/>
            <person name="Liu W."/>
            <person name="Song Y."/>
            <person name="Salvetti E."/>
            <person name="Wrobel A."/>
            <person name="Rasinkangas P."/>
            <person name="Parkhill J."/>
            <person name="Rea M.C."/>
            <person name="O'Sullivan O."/>
            <person name="Ritari J."/>
            <person name="Douillard F.P."/>
            <person name="Paul Ross R."/>
            <person name="Yang R."/>
            <person name="Briner A.E."/>
            <person name="Felis G.E."/>
            <person name="de Vos W.M."/>
            <person name="Barrangou R."/>
            <person name="Klaenhammer T.R."/>
            <person name="Caufield P.W."/>
            <person name="Cui Y."/>
            <person name="Zhang H."/>
            <person name="O'Toole P.W."/>
        </authorList>
    </citation>
    <scope>NUCLEOTIDE SEQUENCE [LARGE SCALE GENOMIC DNA]</scope>
    <source>
        <strain evidence="3 4">DSM 14857</strain>
    </source>
</reference>
<dbReference type="InterPro" id="IPR035965">
    <property type="entry name" value="PAS-like_dom_sf"/>
</dbReference>
<dbReference type="Gene3D" id="1.20.120.520">
    <property type="entry name" value="nmb1532 protein domain like"/>
    <property type="match status" value="1"/>
</dbReference>
<dbReference type="RefSeq" id="WP_010625393.1">
    <property type="nucleotide sequence ID" value="NZ_AZFA01000005.1"/>
</dbReference>